<organism evidence="1 2">
    <name type="scientific">Nicotiana tabacum</name>
    <name type="common">Common tobacco</name>
    <dbReference type="NCBI Taxonomy" id="4097"/>
    <lineage>
        <taxon>Eukaryota</taxon>
        <taxon>Viridiplantae</taxon>
        <taxon>Streptophyta</taxon>
        <taxon>Embryophyta</taxon>
        <taxon>Tracheophyta</taxon>
        <taxon>Spermatophyta</taxon>
        <taxon>Magnoliopsida</taxon>
        <taxon>eudicotyledons</taxon>
        <taxon>Gunneridae</taxon>
        <taxon>Pentapetalae</taxon>
        <taxon>asterids</taxon>
        <taxon>lamiids</taxon>
        <taxon>Solanales</taxon>
        <taxon>Solanaceae</taxon>
        <taxon>Nicotianoideae</taxon>
        <taxon>Nicotianeae</taxon>
        <taxon>Nicotiana</taxon>
    </lineage>
</organism>
<proteinExistence type="predicted"/>
<evidence type="ECO:0000313" key="2">
    <source>
        <dbReference type="RefSeq" id="XP_075103687.1"/>
    </source>
</evidence>
<accession>A0AC58U2H4</accession>
<gene>
    <name evidence="2" type="primary">LOC142178256</name>
</gene>
<sequence>MIQVREKLFQQNGGLLLKHIISTKEGGVNTTKIFTAEEVKKATNNYVNERIFGRGGNRIVYRGVLCDNHIVSIKRSRFVDESQIDQFINEVLILTQVMNHQNVVRLSGCCLEVEVPFLVYEYVSEGTLYEHIHNQRGGTPWLSWQNHLRIATEIASAHAYLHSIRPCL</sequence>
<keyword evidence="1" id="KW-1185">Reference proteome</keyword>
<reference evidence="2" key="2">
    <citation type="submission" date="2025-08" db="UniProtKB">
        <authorList>
            <consortium name="RefSeq"/>
        </authorList>
    </citation>
    <scope>IDENTIFICATION</scope>
    <source>
        <tissue evidence="2">Leaf</tissue>
    </source>
</reference>
<dbReference type="Proteomes" id="UP000790787">
    <property type="component" value="Chromosome 24"/>
</dbReference>
<dbReference type="RefSeq" id="XP_075103687.1">
    <property type="nucleotide sequence ID" value="XM_075247586.1"/>
</dbReference>
<reference evidence="1" key="1">
    <citation type="journal article" date="2014" name="Nat. Commun.">
        <title>The tobacco genome sequence and its comparison with those of tomato and potato.</title>
        <authorList>
            <person name="Sierro N."/>
            <person name="Battey J.N."/>
            <person name="Ouadi S."/>
            <person name="Bakaher N."/>
            <person name="Bovet L."/>
            <person name="Willig A."/>
            <person name="Goepfert S."/>
            <person name="Peitsch M.C."/>
            <person name="Ivanov N.V."/>
        </authorList>
    </citation>
    <scope>NUCLEOTIDE SEQUENCE [LARGE SCALE GENOMIC DNA]</scope>
</reference>
<protein>
    <submittedName>
        <fullName evidence="2">Wall-associated receptor kinase-like 16</fullName>
    </submittedName>
</protein>
<name>A0AC58U2H4_TOBAC</name>
<evidence type="ECO:0000313" key="1">
    <source>
        <dbReference type="Proteomes" id="UP000790787"/>
    </source>
</evidence>